<dbReference type="AlphaFoldDB" id="A0A0H5QJR8"/>
<organism evidence="1">
    <name type="scientific">Spongospora subterranea</name>
    <dbReference type="NCBI Taxonomy" id="70186"/>
    <lineage>
        <taxon>Eukaryota</taxon>
        <taxon>Sar</taxon>
        <taxon>Rhizaria</taxon>
        <taxon>Endomyxa</taxon>
        <taxon>Phytomyxea</taxon>
        <taxon>Plasmodiophorida</taxon>
        <taxon>Plasmodiophoridae</taxon>
        <taxon>Spongospora</taxon>
    </lineage>
</organism>
<feature type="non-terminal residue" evidence="1">
    <location>
        <position position="109"/>
    </location>
</feature>
<name>A0A0H5QJR8_9EUKA</name>
<sequence length="109" mass="12275">ISSELPPDCSSLAALLSSIDSHQWSPNSVHLHQLIVGISAHLSNMNIAGPSLDSIQAMVMVETRLSSLIRSERFWRDELIFSRNDAYRSEHEQQFSRSLSLPFPLRLNS</sequence>
<accession>A0A0H5QJR8</accession>
<dbReference type="EMBL" id="HACM01001806">
    <property type="protein sequence ID" value="CRZ02248.1"/>
    <property type="molecule type" value="Transcribed_RNA"/>
</dbReference>
<proteinExistence type="predicted"/>
<evidence type="ECO:0000313" key="1">
    <source>
        <dbReference type="EMBL" id="CRZ02248.1"/>
    </source>
</evidence>
<protein>
    <submittedName>
        <fullName evidence="1">Uncharacterized protein</fullName>
    </submittedName>
</protein>
<reference evidence="1" key="1">
    <citation type="submission" date="2015-04" db="EMBL/GenBank/DDBJ databases">
        <title>The genome sequence of the plant pathogenic Rhizarian Plasmodiophora brassicae reveals insights in its biotrophic life cycle and the origin of chitin synthesis.</title>
        <authorList>
            <person name="Schwelm A."/>
            <person name="Fogelqvist J."/>
            <person name="Knaust A."/>
            <person name="Julke S."/>
            <person name="Lilja T."/>
            <person name="Dhandapani V."/>
            <person name="Bonilla-Rosso G."/>
            <person name="Karlsson M."/>
            <person name="Shevchenko A."/>
            <person name="Choi S.R."/>
            <person name="Kim H.G."/>
            <person name="Park J.Y."/>
            <person name="Lim Y.P."/>
            <person name="Ludwig-Muller J."/>
            <person name="Dixelius C."/>
        </authorList>
    </citation>
    <scope>NUCLEOTIDE SEQUENCE</scope>
    <source>
        <tissue evidence="1">Potato root galls</tissue>
    </source>
</reference>
<feature type="non-terminal residue" evidence="1">
    <location>
        <position position="1"/>
    </location>
</feature>